<dbReference type="FunFam" id="2.160.20.10:FF:000004">
    <property type="entry name" value="Pectin lyase-like superfamily protein"/>
    <property type="match status" value="1"/>
</dbReference>
<dbReference type="SUPFAM" id="SSF51126">
    <property type="entry name" value="Pectin lyase-like"/>
    <property type="match status" value="1"/>
</dbReference>
<keyword evidence="11" id="KW-1185">Reference proteome</keyword>
<dbReference type="InterPro" id="IPR011050">
    <property type="entry name" value="Pectin_lyase_fold/virulence"/>
</dbReference>
<dbReference type="PANTHER" id="PTHR31375">
    <property type="match status" value="1"/>
</dbReference>
<evidence type="ECO:0000256" key="7">
    <source>
        <dbReference type="ARBA" id="ARBA00023316"/>
    </source>
</evidence>
<dbReference type="InterPro" id="IPR012334">
    <property type="entry name" value="Pectin_lyas_fold"/>
</dbReference>
<keyword evidence="3" id="KW-0134">Cell wall</keyword>
<proteinExistence type="inferred from homology"/>
<evidence type="ECO:0000256" key="2">
    <source>
        <dbReference type="ARBA" id="ARBA00008834"/>
    </source>
</evidence>
<reference evidence="10 11" key="1">
    <citation type="submission" date="2018-09" db="EMBL/GenBank/DDBJ databases">
        <title>A high-quality reference genome of wild soybean provides a powerful tool to mine soybean genomes.</title>
        <authorList>
            <person name="Xie M."/>
            <person name="Chung C.Y.L."/>
            <person name="Li M.-W."/>
            <person name="Wong F.-L."/>
            <person name="Chan T.-F."/>
            <person name="Lam H.-M."/>
        </authorList>
    </citation>
    <scope>NUCLEOTIDE SEQUENCE [LARGE SCALE GENOMIC DNA]</scope>
    <source>
        <strain evidence="11">cv. W05</strain>
        <tissue evidence="10">Hypocotyl of etiolated seedlings</tissue>
    </source>
</reference>
<comment type="subcellular location">
    <subcellularLocation>
        <location evidence="1">Secreted</location>
        <location evidence="1">Cell wall</location>
    </subcellularLocation>
</comment>
<dbReference type="InterPro" id="IPR006626">
    <property type="entry name" value="PbH1"/>
</dbReference>
<evidence type="ECO:0000256" key="8">
    <source>
        <dbReference type="PROSITE-ProRule" id="PRU10052"/>
    </source>
</evidence>
<dbReference type="InterPro" id="IPR000743">
    <property type="entry name" value="Glyco_hydro_28"/>
</dbReference>
<evidence type="ECO:0000313" key="11">
    <source>
        <dbReference type="Proteomes" id="UP000289340"/>
    </source>
</evidence>
<evidence type="ECO:0000256" key="5">
    <source>
        <dbReference type="ARBA" id="ARBA00022801"/>
    </source>
</evidence>
<comment type="caution">
    <text evidence="10">The sequence shown here is derived from an EMBL/GenBank/DDBJ whole genome shotgun (WGS) entry which is preliminary data.</text>
</comment>
<evidence type="ECO:0000256" key="6">
    <source>
        <dbReference type="ARBA" id="ARBA00023295"/>
    </source>
</evidence>
<dbReference type="Pfam" id="PF00295">
    <property type="entry name" value="Glyco_hydro_28"/>
    <property type="match status" value="1"/>
</dbReference>
<evidence type="ECO:0000313" key="10">
    <source>
        <dbReference type="EMBL" id="RZB96981.1"/>
    </source>
</evidence>
<dbReference type="EMBL" id="QZWG01000008">
    <property type="protein sequence ID" value="RZB96981.1"/>
    <property type="molecule type" value="Genomic_DNA"/>
</dbReference>
<evidence type="ECO:0000256" key="9">
    <source>
        <dbReference type="RuleBase" id="RU361169"/>
    </source>
</evidence>
<feature type="active site" evidence="8">
    <location>
        <position position="278"/>
    </location>
</feature>
<dbReference type="GO" id="GO:0005975">
    <property type="term" value="P:carbohydrate metabolic process"/>
    <property type="evidence" value="ECO:0007669"/>
    <property type="project" value="InterPro"/>
</dbReference>
<accession>A0A445JEX8</accession>
<keyword evidence="6 9" id="KW-0326">Glycosidase</keyword>
<dbReference type="GO" id="GO:0004650">
    <property type="term" value="F:polygalacturonase activity"/>
    <property type="evidence" value="ECO:0007669"/>
    <property type="project" value="InterPro"/>
</dbReference>
<evidence type="ECO:0000256" key="3">
    <source>
        <dbReference type="ARBA" id="ARBA00022512"/>
    </source>
</evidence>
<organism evidence="10 11">
    <name type="scientific">Glycine soja</name>
    <name type="common">Wild soybean</name>
    <dbReference type="NCBI Taxonomy" id="3848"/>
    <lineage>
        <taxon>Eukaryota</taxon>
        <taxon>Viridiplantae</taxon>
        <taxon>Streptophyta</taxon>
        <taxon>Embryophyta</taxon>
        <taxon>Tracheophyta</taxon>
        <taxon>Spermatophyta</taxon>
        <taxon>Magnoliopsida</taxon>
        <taxon>eudicotyledons</taxon>
        <taxon>Gunneridae</taxon>
        <taxon>Pentapetalae</taxon>
        <taxon>rosids</taxon>
        <taxon>fabids</taxon>
        <taxon>Fabales</taxon>
        <taxon>Fabaceae</taxon>
        <taxon>Papilionoideae</taxon>
        <taxon>50 kb inversion clade</taxon>
        <taxon>NPAAA clade</taxon>
        <taxon>indigoferoid/millettioid clade</taxon>
        <taxon>Phaseoleae</taxon>
        <taxon>Glycine</taxon>
        <taxon>Glycine subgen. Soja</taxon>
    </lineage>
</organism>
<evidence type="ECO:0000256" key="1">
    <source>
        <dbReference type="ARBA" id="ARBA00004191"/>
    </source>
</evidence>
<gene>
    <name evidence="10" type="ORF">D0Y65_020602</name>
</gene>
<dbReference type="Gene3D" id="2.160.20.10">
    <property type="entry name" value="Single-stranded right-handed beta-helix, Pectin lyase-like"/>
    <property type="match status" value="1"/>
</dbReference>
<dbReference type="SMART" id="SM00710">
    <property type="entry name" value="PbH1"/>
    <property type="match status" value="4"/>
</dbReference>
<dbReference type="PROSITE" id="PS00502">
    <property type="entry name" value="POLYGALACTURONASE"/>
    <property type="match status" value="1"/>
</dbReference>
<keyword evidence="4" id="KW-0964">Secreted</keyword>
<comment type="similarity">
    <text evidence="2 9">Belongs to the glycosyl hydrolase 28 family.</text>
</comment>
<evidence type="ECO:0000256" key="4">
    <source>
        <dbReference type="ARBA" id="ARBA00022525"/>
    </source>
</evidence>
<dbReference type="AlphaFoldDB" id="A0A445JEX8"/>
<keyword evidence="5 9" id="KW-0378">Hydrolase</keyword>
<protein>
    <submittedName>
        <fullName evidence="10">Exopolygalacturonase isoform A</fullName>
    </submittedName>
</protein>
<dbReference type="Proteomes" id="UP000289340">
    <property type="component" value="Chromosome 8"/>
</dbReference>
<sequence length="446" mass="49330">MCSVMTCKCFCIQGYEFWAQTLCLGLWFHRSHLQRSQIQGSHTHQLWLSEEQGRTSLRKDAHIKLFNVAEYGAIADGKEDNSVAFLKAWSDACKWNGSATVLIPKGTYMLKSVIFKGPCNDSITFQIKGVLKAPIDPSLLTDQKWINFRYIDQLNVNGGGTLDGQGSATRRKCKNNANCEILFTTMDFDFITNGHVQNLHSIDSKGGHFIVFGCENMTFTDLTLKSPEHNRNTDGIKIAQTNGINITSVKIGTGDDCVAMISGTKNAWISNVVCGPGHGISVGSLGKNDGETDVEDIVVKNCTFVGTSNGLRIKTWAAPLKKTLNASNFVYEDIVMNSVQNPIVIDQQYCPLHQCDLKEISHVQISNVTYRNIRGSSETDIAVNFNCSKDKPCQKITLDNINLWRYGVRGKGRPLLRNNCFKVEGASYGKQTPPSCIAHRATPLST</sequence>
<name>A0A445JEX8_GLYSO</name>
<keyword evidence="7" id="KW-0961">Cell wall biogenesis/degradation</keyword>
<dbReference type="GO" id="GO:0071555">
    <property type="term" value="P:cell wall organization"/>
    <property type="evidence" value="ECO:0007669"/>
    <property type="project" value="UniProtKB-KW"/>
</dbReference>